<proteinExistence type="predicted"/>
<dbReference type="STRING" id="44941.A0A397U5I6"/>
<dbReference type="AlphaFoldDB" id="A0A397U5I6"/>
<dbReference type="Proteomes" id="UP000266673">
    <property type="component" value="Unassembled WGS sequence"/>
</dbReference>
<feature type="region of interest" description="Disordered" evidence="1">
    <location>
        <begin position="23"/>
        <end position="85"/>
    </location>
</feature>
<evidence type="ECO:0000256" key="1">
    <source>
        <dbReference type="SAM" id="MobiDB-lite"/>
    </source>
</evidence>
<dbReference type="OrthoDB" id="2433031at2759"/>
<evidence type="ECO:0000313" key="3">
    <source>
        <dbReference type="Proteomes" id="UP000266673"/>
    </source>
</evidence>
<name>A0A397U5I6_9GLOM</name>
<dbReference type="EMBL" id="QKWP01002207">
    <property type="protein sequence ID" value="RIB04307.1"/>
    <property type="molecule type" value="Genomic_DNA"/>
</dbReference>
<reference evidence="2 3" key="1">
    <citation type="submission" date="2018-06" db="EMBL/GenBank/DDBJ databases">
        <title>Comparative genomics reveals the genomic features of Rhizophagus irregularis, R. cerebriforme, R. diaphanum and Gigaspora rosea, and their symbiotic lifestyle signature.</title>
        <authorList>
            <person name="Morin E."/>
            <person name="San Clemente H."/>
            <person name="Chen E.C.H."/>
            <person name="De La Providencia I."/>
            <person name="Hainaut M."/>
            <person name="Kuo A."/>
            <person name="Kohler A."/>
            <person name="Murat C."/>
            <person name="Tang N."/>
            <person name="Roy S."/>
            <person name="Loubradou J."/>
            <person name="Henrissat B."/>
            <person name="Grigoriev I.V."/>
            <person name="Corradi N."/>
            <person name="Roux C."/>
            <person name="Martin F.M."/>
        </authorList>
    </citation>
    <scope>NUCLEOTIDE SEQUENCE [LARGE SCALE GENOMIC DNA]</scope>
    <source>
        <strain evidence="2 3">DAOM 194757</strain>
    </source>
</reference>
<feature type="compositionally biased region" description="Basic and acidic residues" evidence="1">
    <location>
        <begin position="31"/>
        <end position="51"/>
    </location>
</feature>
<sequence>MNNQPQNILPSIPLMEVTESNEYLTRRREKSKQLMREKRAMESDEQRDKRNSKNALNMRRKRALKTSDENLNRRQNDSAQKRKRRLGQCVELESITTELLSAFDRKLLRNFRTTMNKLSNKLCNVCNEQFPSIELVQGECRRCNREKSTLKKFSAENNMDPGMLNY</sequence>
<evidence type="ECO:0000313" key="2">
    <source>
        <dbReference type="EMBL" id="RIB04307.1"/>
    </source>
</evidence>
<organism evidence="2 3">
    <name type="scientific">Gigaspora rosea</name>
    <dbReference type="NCBI Taxonomy" id="44941"/>
    <lineage>
        <taxon>Eukaryota</taxon>
        <taxon>Fungi</taxon>
        <taxon>Fungi incertae sedis</taxon>
        <taxon>Mucoromycota</taxon>
        <taxon>Glomeromycotina</taxon>
        <taxon>Glomeromycetes</taxon>
        <taxon>Diversisporales</taxon>
        <taxon>Gigasporaceae</taxon>
        <taxon>Gigaspora</taxon>
    </lineage>
</organism>
<feature type="compositionally biased region" description="Basic and acidic residues" evidence="1">
    <location>
        <begin position="65"/>
        <end position="80"/>
    </location>
</feature>
<accession>A0A397U5I6</accession>
<gene>
    <name evidence="2" type="ORF">C2G38_2222727</name>
</gene>
<comment type="caution">
    <text evidence="2">The sequence shown here is derived from an EMBL/GenBank/DDBJ whole genome shotgun (WGS) entry which is preliminary data.</text>
</comment>
<keyword evidence="3" id="KW-1185">Reference proteome</keyword>
<protein>
    <submittedName>
        <fullName evidence="2">Uncharacterized protein</fullName>
    </submittedName>
</protein>